<dbReference type="InParanoid" id="F4RC96"/>
<proteinExistence type="predicted"/>
<sequence length="540" mass="59825">MASYKMIFYLFCHFKPSPSDPSKSIVPFPTLLNKFICSFSDSSSVFSFFPVFNPRRFLRFHLTSSYLVSNSSSMPPPGTPLSGHMNNLFDVPDDGVGDDQQSTSIRQNPLCRVGTVGRETFEKNNQMAIKVRFKIYTNMEVEINTPIQGTPKVGATKKPAKADGLNLIDSEAINTGFLEIKTCPIGMSLNKFKNLVAGACKEYEGGLKKLILNSVFSPNLKWKTTVGRSKVVLDGAVQWKSFVKALEKSSKKMGVVSIKNDNMQVRVKLSDKESATKKLIAATNGNGNGAEDQESKHDKNKQELNTLANQIFSQHAIGTYAGGAMANIATVHIPPNTPEFWYEIKKNQRIHPVMGVDDRVGLQLKGSSQRSHGANHVLRSIGHAQAGGLGLKKKHPAQMPNIKPDIMKIGNKRNGLASTNMGDIKPDLKNIKVVSINEPIYVSSEYESNWDTEGESSSFEFEVQRPSTSHTVQFELFLANCKISLDNVKTQTLLREAGFVSWTDLIPSVQLTESTLTFKGIDWQIANHLMSKAQDCYMKF</sequence>
<dbReference type="VEuPathDB" id="FungiDB:MELLADRAFT_95142"/>
<dbReference type="AlphaFoldDB" id="F4RC96"/>
<dbReference type="RefSeq" id="XP_007407045.1">
    <property type="nucleotide sequence ID" value="XM_007406983.1"/>
</dbReference>
<evidence type="ECO:0000313" key="1">
    <source>
        <dbReference type="EMBL" id="EGG09991.1"/>
    </source>
</evidence>
<dbReference type="GeneID" id="18937148"/>
<evidence type="ECO:0000313" key="2">
    <source>
        <dbReference type="Proteomes" id="UP000001072"/>
    </source>
</evidence>
<protein>
    <submittedName>
        <fullName evidence="1">Uncharacterized protein</fullName>
    </submittedName>
</protein>
<reference evidence="2" key="1">
    <citation type="journal article" date="2011" name="Proc. Natl. Acad. Sci. U.S.A.">
        <title>Obligate biotrophy features unraveled by the genomic analysis of rust fungi.</title>
        <authorList>
            <person name="Duplessis S."/>
            <person name="Cuomo C.A."/>
            <person name="Lin Y.-C."/>
            <person name="Aerts A."/>
            <person name="Tisserant E."/>
            <person name="Veneault-Fourrey C."/>
            <person name="Joly D.L."/>
            <person name="Hacquard S."/>
            <person name="Amselem J."/>
            <person name="Cantarel B.L."/>
            <person name="Chiu R."/>
            <person name="Coutinho P.M."/>
            <person name="Feau N."/>
            <person name="Field M."/>
            <person name="Frey P."/>
            <person name="Gelhaye E."/>
            <person name="Goldberg J."/>
            <person name="Grabherr M.G."/>
            <person name="Kodira C.D."/>
            <person name="Kohler A."/>
            <person name="Kuees U."/>
            <person name="Lindquist E.A."/>
            <person name="Lucas S.M."/>
            <person name="Mago R."/>
            <person name="Mauceli E."/>
            <person name="Morin E."/>
            <person name="Murat C."/>
            <person name="Pangilinan J.L."/>
            <person name="Park R."/>
            <person name="Pearson M."/>
            <person name="Quesneville H."/>
            <person name="Rouhier N."/>
            <person name="Sakthikumar S."/>
            <person name="Salamov A.A."/>
            <person name="Schmutz J."/>
            <person name="Selles B."/>
            <person name="Shapiro H."/>
            <person name="Tanguay P."/>
            <person name="Tuskan G.A."/>
            <person name="Henrissat B."/>
            <person name="Van de Peer Y."/>
            <person name="Rouze P."/>
            <person name="Ellis J.G."/>
            <person name="Dodds P.N."/>
            <person name="Schein J.E."/>
            <person name="Zhong S."/>
            <person name="Hamelin R.C."/>
            <person name="Grigoriev I.V."/>
            <person name="Szabo L.J."/>
            <person name="Martin F."/>
        </authorList>
    </citation>
    <scope>NUCLEOTIDE SEQUENCE [LARGE SCALE GENOMIC DNA]</scope>
    <source>
        <strain evidence="2">98AG31 / pathotype 3-4-7</strain>
    </source>
</reference>
<organism evidence="2">
    <name type="scientific">Melampsora larici-populina (strain 98AG31 / pathotype 3-4-7)</name>
    <name type="common">Poplar leaf rust fungus</name>
    <dbReference type="NCBI Taxonomy" id="747676"/>
    <lineage>
        <taxon>Eukaryota</taxon>
        <taxon>Fungi</taxon>
        <taxon>Dikarya</taxon>
        <taxon>Basidiomycota</taxon>
        <taxon>Pucciniomycotina</taxon>
        <taxon>Pucciniomycetes</taxon>
        <taxon>Pucciniales</taxon>
        <taxon>Melampsoraceae</taxon>
        <taxon>Melampsora</taxon>
    </lineage>
</organism>
<keyword evidence="2" id="KW-1185">Reference proteome</keyword>
<gene>
    <name evidence="1" type="ORF">MELLADRAFT_95142</name>
</gene>
<accession>F4RC96</accession>
<dbReference type="EMBL" id="GL883096">
    <property type="protein sequence ID" value="EGG09991.1"/>
    <property type="molecule type" value="Genomic_DNA"/>
</dbReference>
<name>F4RC96_MELLP</name>
<dbReference type="KEGG" id="mlr:MELLADRAFT_95142"/>
<dbReference type="Proteomes" id="UP000001072">
    <property type="component" value="Unassembled WGS sequence"/>
</dbReference>
<dbReference type="HOGENOM" id="CLU_504407_0_0_1"/>